<reference evidence="1 2" key="1">
    <citation type="submission" date="2019-02" db="EMBL/GenBank/DDBJ databases">
        <title>The Batch Genome Submission of Acinetobacter spp. strains.</title>
        <authorList>
            <person name="Qin J."/>
            <person name="Hu Y."/>
            <person name="Ye H."/>
            <person name="Wei L."/>
            <person name="Feng Y."/>
            <person name="Zong Z."/>
        </authorList>
    </citation>
    <scope>NUCLEOTIDE SEQUENCE [LARGE SCALE GENOMIC DNA]</scope>
    <source>
        <strain evidence="1 2">WCHAP100012</strain>
    </source>
</reference>
<evidence type="ECO:0000313" key="1">
    <source>
        <dbReference type="EMBL" id="RZH26944.1"/>
    </source>
</evidence>
<comment type="caution">
    <text evidence="1">The sequence shown here is derived from an EMBL/GenBank/DDBJ whole genome shotgun (WGS) entry which is preliminary data.</text>
</comment>
<organism evidence="1 2">
    <name type="scientific">Acinetobacter pittii</name>
    <name type="common">Acinetobacter genomosp. 3</name>
    <dbReference type="NCBI Taxonomy" id="48296"/>
    <lineage>
        <taxon>Bacteria</taxon>
        <taxon>Pseudomonadati</taxon>
        <taxon>Pseudomonadota</taxon>
        <taxon>Gammaproteobacteria</taxon>
        <taxon>Moraxellales</taxon>
        <taxon>Moraxellaceae</taxon>
        <taxon>Acinetobacter</taxon>
        <taxon>Acinetobacter calcoaceticus/baumannii complex</taxon>
    </lineage>
</organism>
<evidence type="ECO:0000313" key="2">
    <source>
        <dbReference type="Proteomes" id="UP000294065"/>
    </source>
</evidence>
<accession>A0AAE8GAR3</accession>
<dbReference type="AlphaFoldDB" id="A0AAE8GAR3"/>
<sequence>MINFTPTYLEHDVAARFERDINQMYLRVRFKHGGDYDHKYWFERFLEYYNFWNFLCITNELQSGIWIESFRQCFYASKQELMRPGAHPVHVPEYRVQLLELILAKLVKIFSVPAFLEELKAREEKHGKLVEQYSNAYDEATKHYFDLNKINLFLGYLPDYANYVSILDMAKHIKSFEKLLNQFRYFPVDYLFQYQRVVRLPEKSEYGLLFSLTLNANIYQDRAPIVMMLIQLWHFATESMGMGIDLDIEMTAQTHPVGFMFGEFDDESDFDVLLRQDLTSTAETSTNVRVWPIAFKPFIGRVPRRRG</sequence>
<dbReference type="RefSeq" id="WP_130173687.1">
    <property type="nucleotide sequence ID" value="NZ_SGTH01000006.1"/>
</dbReference>
<name>A0AAE8GAR3_ACIPI</name>
<dbReference type="EMBL" id="SGTH01000006">
    <property type="protein sequence ID" value="RZH26944.1"/>
    <property type="molecule type" value="Genomic_DNA"/>
</dbReference>
<protein>
    <submittedName>
        <fullName evidence="1">Uncharacterized protein</fullName>
    </submittedName>
</protein>
<gene>
    <name evidence="1" type="ORF">EXD98_13955</name>
</gene>
<proteinExistence type="predicted"/>
<dbReference type="Proteomes" id="UP000294065">
    <property type="component" value="Unassembled WGS sequence"/>
</dbReference>